<dbReference type="SUPFAM" id="SSF57667">
    <property type="entry name" value="beta-beta-alpha zinc fingers"/>
    <property type="match status" value="1"/>
</dbReference>
<evidence type="ECO:0000313" key="6">
    <source>
        <dbReference type="EMBL" id="CAL4211894.1"/>
    </source>
</evidence>
<protein>
    <recommendedName>
        <fullName evidence="5">C2H2-type domain-containing protein</fullName>
    </recommendedName>
</protein>
<comment type="caution">
    <text evidence="6">The sequence shown here is derived from an EMBL/GenBank/DDBJ whole genome shotgun (WGS) entry which is preliminary data.</text>
</comment>
<evidence type="ECO:0000313" key="7">
    <source>
        <dbReference type="Proteomes" id="UP001497623"/>
    </source>
</evidence>
<dbReference type="GO" id="GO:0006355">
    <property type="term" value="P:regulation of DNA-templated transcription"/>
    <property type="evidence" value="ECO:0007669"/>
    <property type="project" value="UniProtKB-ARBA"/>
</dbReference>
<dbReference type="Gene3D" id="3.30.160.60">
    <property type="entry name" value="Classic Zinc Finger"/>
    <property type="match status" value="1"/>
</dbReference>
<accession>A0AAV2SNP2</accession>
<reference evidence="6 7" key="1">
    <citation type="submission" date="2024-05" db="EMBL/GenBank/DDBJ databases">
        <authorList>
            <person name="Wallberg A."/>
        </authorList>
    </citation>
    <scope>NUCLEOTIDE SEQUENCE [LARGE SCALE GENOMIC DNA]</scope>
</reference>
<dbReference type="FunFam" id="3.30.160.60:FF:002343">
    <property type="entry name" value="Zinc finger protein 33A"/>
    <property type="match status" value="1"/>
</dbReference>
<evidence type="ECO:0000259" key="5">
    <source>
        <dbReference type="PROSITE" id="PS50157"/>
    </source>
</evidence>
<dbReference type="EMBL" id="CAXKWB010087117">
    <property type="protein sequence ID" value="CAL4211894.1"/>
    <property type="molecule type" value="Genomic_DNA"/>
</dbReference>
<feature type="domain" description="C2H2-type" evidence="5">
    <location>
        <begin position="76"/>
        <end position="103"/>
    </location>
</feature>
<keyword evidence="7" id="KW-1185">Reference proteome</keyword>
<organism evidence="6 7">
    <name type="scientific">Meganyctiphanes norvegica</name>
    <name type="common">Northern krill</name>
    <name type="synonym">Thysanopoda norvegica</name>
    <dbReference type="NCBI Taxonomy" id="48144"/>
    <lineage>
        <taxon>Eukaryota</taxon>
        <taxon>Metazoa</taxon>
        <taxon>Ecdysozoa</taxon>
        <taxon>Arthropoda</taxon>
        <taxon>Crustacea</taxon>
        <taxon>Multicrustacea</taxon>
        <taxon>Malacostraca</taxon>
        <taxon>Eumalacostraca</taxon>
        <taxon>Eucarida</taxon>
        <taxon>Euphausiacea</taxon>
        <taxon>Euphausiidae</taxon>
        <taxon>Meganyctiphanes</taxon>
    </lineage>
</organism>
<keyword evidence="1" id="KW-0479">Metal-binding</keyword>
<keyword evidence="3" id="KW-0862">Zinc</keyword>
<sequence>MDVKIKIKTEIEINEESVQSQCVNVLVKGKNEINGEPLQIQDLKIELKEDVEIYKGIISFNRENYILNHHTGEYPYKCSNCDHSFSENKGLIRHLKTHIRNKPYH</sequence>
<dbReference type="SMART" id="SM00355">
    <property type="entry name" value="ZnF_C2H2"/>
    <property type="match status" value="1"/>
</dbReference>
<evidence type="ECO:0000256" key="2">
    <source>
        <dbReference type="ARBA" id="ARBA00022771"/>
    </source>
</evidence>
<gene>
    <name evidence="6" type="ORF">MNOR_LOCUS38414</name>
</gene>
<evidence type="ECO:0000256" key="1">
    <source>
        <dbReference type="ARBA" id="ARBA00022723"/>
    </source>
</evidence>
<name>A0AAV2SNP2_MEGNR</name>
<feature type="non-terminal residue" evidence="6">
    <location>
        <position position="105"/>
    </location>
</feature>
<keyword evidence="2 4" id="KW-0863">Zinc-finger</keyword>
<dbReference type="InterPro" id="IPR013087">
    <property type="entry name" value="Znf_C2H2_type"/>
</dbReference>
<proteinExistence type="predicted"/>
<dbReference type="PROSITE" id="PS00028">
    <property type="entry name" value="ZINC_FINGER_C2H2_1"/>
    <property type="match status" value="1"/>
</dbReference>
<dbReference type="InterPro" id="IPR036236">
    <property type="entry name" value="Znf_C2H2_sf"/>
</dbReference>
<dbReference type="AlphaFoldDB" id="A0AAV2SNP2"/>
<dbReference type="GO" id="GO:0008270">
    <property type="term" value="F:zinc ion binding"/>
    <property type="evidence" value="ECO:0007669"/>
    <property type="project" value="UniProtKB-KW"/>
</dbReference>
<dbReference type="PROSITE" id="PS50157">
    <property type="entry name" value="ZINC_FINGER_C2H2_2"/>
    <property type="match status" value="1"/>
</dbReference>
<evidence type="ECO:0000256" key="3">
    <source>
        <dbReference type="ARBA" id="ARBA00022833"/>
    </source>
</evidence>
<evidence type="ECO:0000256" key="4">
    <source>
        <dbReference type="PROSITE-ProRule" id="PRU00042"/>
    </source>
</evidence>
<dbReference type="Proteomes" id="UP001497623">
    <property type="component" value="Unassembled WGS sequence"/>
</dbReference>